<reference evidence="3" key="1">
    <citation type="submission" date="2017-01" db="EMBL/GenBank/DDBJ databases">
        <authorList>
            <person name="Varghese N."/>
            <person name="Submissions S."/>
        </authorList>
    </citation>
    <scope>NUCLEOTIDE SEQUENCE [LARGE SCALE GENOMIC DNA]</scope>
    <source>
        <strain evidence="3">ATCC 12950</strain>
    </source>
</reference>
<evidence type="ECO:0000313" key="3">
    <source>
        <dbReference type="Proteomes" id="UP000186096"/>
    </source>
</evidence>
<dbReference type="AlphaFoldDB" id="A0A1N7CMK2"/>
<gene>
    <name evidence="2" type="ORF">SAMN05421833_11283</name>
</gene>
<dbReference type="STRING" id="58117.SAMN05421833_11283"/>
<protein>
    <submittedName>
        <fullName evidence="2">Uncharacterized protein</fullName>
    </submittedName>
</protein>
<feature type="region of interest" description="Disordered" evidence="1">
    <location>
        <begin position="1"/>
        <end position="43"/>
    </location>
</feature>
<dbReference type="EMBL" id="FTNI01000012">
    <property type="protein sequence ID" value="SIR64783.1"/>
    <property type="molecule type" value="Genomic_DNA"/>
</dbReference>
<evidence type="ECO:0000313" key="2">
    <source>
        <dbReference type="EMBL" id="SIR64783.1"/>
    </source>
</evidence>
<name>A0A1N7CMK2_9ACTN</name>
<accession>A0A1N7CMK2</accession>
<keyword evidence="3" id="KW-1185">Reference proteome</keyword>
<organism evidence="2 3">
    <name type="scientific">Microbispora rosea</name>
    <dbReference type="NCBI Taxonomy" id="58117"/>
    <lineage>
        <taxon>Bacteria</taxon>
        <taxon>Bacillati</taxon>
        <taxon>Actinomycetota</taxon>
        <taxon>Actinomycetes</taxon>
        <taxon>Streptosporangiales</taxon>
        <taxon>Streptosporangiaceae</taxon>
        <taxon>Microbispora</taxon>
    </lineage>
</organism>
<sequence length="43" mass="4814">MSPISVPPDNRGTAMGKFPEFGMPSPETSPHILRMSEFTHEIR</sequence>
<proteinExistence type="predicted"/>
<evidence type="ECO:0000256" key="1">
    <source>
        <dbReference type="SAM" id="MobiDB-lite"/>
    </source>
</evidence>
<dbReference type="Proteomes" id="UP000186096">
    <property type="component" value="Unassembled WGS sequence"/>
</dbReference>